<evidence type="ECO:0000313" key="4">
    <source>
        <dbReference type="Proteomes" id="UP000007952"/>
    </source>
</evidence>
<dbReference type="HOGENOM" id="CLU_1553577_0_0_14"/>
<protein>
    <submittedName>
        <fullName evidence="3">Uncharacterized protein</fullName>
    </submittedName>
</protein>
<sequence length="179" mass="19735">MSSVLVSGITKIILGSSAVALGVGGAMSGFIFGGESKEHPSTEIKTVSSNDESVTEETLTEVSDSFEDTQIEAEEEIKDSKPQVVEEEKQVIPVKPECKLYKLKSESTGEFIATTKEELKKEAKAADYKGIEDACEKAAGKEIFVSNKYKSGWKYYDADQKRTDLKNKFSSYLQKINPR</sequence>
<accession>F6FIA6</accession>
<dbReference type="AlphaFoldDB" id="F6FIA6"/>
<evidence type="ECO:0000313" key="3">
    <source>
        <dbReference type="EMBL" id="AEG72954.1"/>
    </source>
</evidence>
<dbReference type="Proteomes" id="UP000007952">
    <property type="component" value="Chromosome"/>
</dbReference>
<dbReference type="BioCyc" id="MHAE859194:G1GR7-675-MONOMER"/>
<evidence type="ECO:0000256" key="2">
    <source>
        <dbReference type="SAM" id="Phobius"/>
    </source>
</evidence>
<keyword evidence="2" id="KW-1133">Transmembrane helix</keyword>
<dbReference type="KEGG" id="mhf:MHF_0684"/>
<evidence type="ECO:0000256" key="1">
    <source>
        <dbReference type="SAM" id="MobiDB-lite"/>
    </source>
</evidence>
<dbReference type="EMBL" id="CP002808">
    <property type="protein sequence ID" value="AEG72954.1"/>
    <property type="molecule type" value="Genomic_DNA"/>
</dbReference>
<keyword evidence="2" id="KW-0812">Transmembrane</keyword>
<organism evidence="3 4">
    <name type="scientific">Mycoplasma haemofelis (strain Ohio2)</name>
    <dbReference type="NCBI Taxonomy" id="859194"/>
    <lineage>
        <taxon>Bacteria</taxon>
        <taxon>Bacillati</taxon>
        <taxon>Mycoplasmatota</taxon>
        <taxon>Mollicutes</taxon>
        <taxon>Mycoplasmataceae</taxon>
        <taxon>Mycoplasma</taxon>
    </lineage>
</organism>
<feature type="region of interest" description="Disordered" evidence="1">
    <location>
        <begin position="34"/>
        <end position="65"/>
    </location>
</feature>
<proteinExistence type="predicted"/>
<keyword evidence="2" id="KW-0472">Membrane</keyword>
<name>F6FIA6_MYCHI</name>
<feature type="transmembrane region" description="Helical" evidence="2">
    <location>
        <begin position="12"/>
        <end position="32"/>
    </location>
</feature>
<gene>
    <name evidence="3" type="ordered locus">MHF_0684</name>
</gene>
<reference key="2">
    <citation type="submission" date="2011-05" db="EMBL/GenBank/DDBJ databases">
        <title>The Genome of Mycoplasma haemofelis Strain Ohio2, a pathogenic hemoplasma of the cat.</title>
        <authorList>
            <person name="Santos A.P."/>
            <person name="Guimaraes A.M.S."/>
            <person name="SanMiguel P.J."/>
            <person name="Martin S.W."/>
            <person name="Messick J.B."/>
        </authorList>
    </citation>
    <scope>NUCLEOTIDE SEQUENCE</scope>
    <source>
        <strain>Ohio2</strain>
    </source>
</reference>
<dbReference type="STRING" id="859194.MHF_0684"/>
<feature type="compositionally biased region" description="Acidic residues" evidence="1">
    <location>
        <begin position="53"/>
        <end position="65"/>
    </location>
</feature>
<reference evidence="3 4" key="1">
    <citation type="journal article" date="2011" name="J. Bacteriol.">
        <title>Complete genome sequences of two hemotropic Mycoplasmas, Mycoplasma haemofelis strain Ohio2 and Mycoplasma suis strain Illinois.</title>
        <authorList>
            <person name="Messick J.B."/>
            <person name="Santos A.P."/>
            <person name="Guimaraes A.M."/>
        </authorList>
    </citation>
    <scope>NUCLEOTIDE SEQUENCE [LARGE SCALE GENOMIC DNA]</scope>
    <source>
        <strain evidence="3 4">Ohio2</strain>
    </source>
</reference>